<proteinExistence type="predicted"/>
<name>A0A1G5RXE7_9FIRM</name>
<evidence type="ECO:0000313" key="1">
    <source>
        <dbReference type="EMBL" id="SCZ78131.1"/>
    </source>
</evidence>
<sequence>MSEINEGAHDQIAGWAGVDLRTFLFCLLVGDRDTWRGTGTRGWGLGRVGHLINQCDLDHGLFCATKAVGGDHDGNFAVPALAGEDGHLAHVHNLNVL</sequence>
<reference evidence="1 2" key="1">
    <citation type="submission" date="2016-10" db="EMBL/GenBank/DDBJ databases">
        <authorList>
            <person name="de Groot N.N."/>
        </authorList>
    </citation>
    <scope>NUCLEOTIDE SEQUENCE [LARGE SCALE GENOMIC DNA]</scope>
    <source>
        <strain evidence="1 2">DSM 2784</strain>
    </source>
</reference>
<dbReference type="Proteomes" id="UP000199208">
    <property type="component" value="Unassembled WGS sequence"/>
</dbReference>
<evidence type="ECO:0000313" key="2">
    <source>
        <dbReference type="Proteomes" id="UP000199208"/>
    </source>
</evidence>
<dbReference type="EMBL" id="FMWL01000004">
    <property type="protein sequence ID" value="SCZ78131.1"/>
    <property type="molecule type" value="Genomic_DNA"/>
</dbReference>
<accession>A0A1G5RXE7</accession>
<dbReference type="STRING" id="1120920.SAMN03080599_01090"/>
<keyword evidence="2" id="KW-1185">Reference proteome</keyword>
<gene>
    <name evidence="1" type="ORF">SAMN03080599_01090</name>
</gene>
<dbReference type="AlphaFoldDB" id="A0A1G5RXE7"/>
<protein>
    <submittedName>
        <fullName evidence="1">Uncharacterized protein</fullName>
    </submittedName>
</protein>
<organism evidence="1 2">
    <name type="scientific">Acidaminobacter hydrogenoformans DSM 2784</name>
    <dbReference type="NCBI Taxonomy" id="1120920"/>
    <lineage>
        <taxon>Bacteria</taxon>
        <taxon>Bacillati</taxon>
        <taxon>Bacillota</taxon>
        <taxon>Clostridia</taxon>
        <taxon>Peptostreptococcales</taxon>
        <taxon>Acidaminobacteraceae</taxon>
        <taxon>Acidaminobacter</taxon>
    </lineage>
</organism>